<organism evidence="2 3">
    <name type="scientific">Ectobacillus ponti</name>
    <dbReference type="NCBI Taxonomy" id="2961894"/>
    <lineage>
        <taxon>Bacteria</taxon>
        <taxon>Bacillati</taxon>
        <taxon>Bacillota</taxon>
        <taxon>Bacilli</taxon>
        <taxon>Bacillales</taxon>
        <taxon>Bacillaceae</taxon>
        <taxon>Ectobacillus</taxon>
    </lineage>
</organism>
<comment type="caution">
    <text evidence="2">The sequence shown here is derived from an EMBL/GenBank/DDBJ whole genome shotgun (WGS) entry which is preliminary data.</text>
</comment>
<feature type="transmembrane region" description="Helical" evidence="1">
    <location>
        <begin position="67"/>
        <end position="89"/>
    </location>
</feature>
<dbReference type="AlphaFoldDB" id="A0AA41X1X3"/>
<feature type="transmembrane region" description="Helical" evidence="1">
    <location>
        <begin position="26"/>
        <end position="46"/>
    </location>
</feature>
<dbReference type="GO" id="GO:0016020">
    <property type="term" value="C:membrane"/>
    <property type="evidence" value="ECO:0007669"/>
    <property type="project" value="InterPro"/>
</dbReference>
<keyword evidence="1" id="KW-0812">Transmembrane</keyword>
<dbReference type="RefSeq" id="WP_254757437.1">
    <property type="nucleotide sequence ID" value="NZ_JANCLT010000001.1"/>
</dbReference>
<dbReference type="PANTHER" id="PTHR35335">
    <property type="entry name" value="UPF0716 PROTEIN FXSA"/>
    <property type="match status" value="1"/>
</dbReference>
<keyword evidence="3" id="KW-1185">Reference proteome</keyword>
<dbReference type="Proteomes" id="UP001156102">
    <property type="component" value="Unassembled WGS sequence"/>
</dbReference>
<name>A0AA41X1X3_9BACI</name>
<accession>A0AA41X1X3</accession>
<sequence length="128" mass="14299">MKLLVLLFILIPAVEVSLLVASSHWIGVLPTFFVIVATGVIGAYLAKRQGMEVLREIRYRLSRGQMPTESLLDGVCILVGAVLLLTPGYTTDILGFLLLFPVTRKPCKHLLSKQIEKKLRNGKTIIWR</sequence>
<dbReference type="EMBL" id="JANCLT010000001">
    <property type="protein sequence ID" value="MCP8967431.1"/>
    <property type="molecule type" value="Genomic_DNA"/>
</dbReference>
<reference evidence="2" key="1">
    <citation type="submission" date="2022-07" db="EMBL/GenBank/DDBJ databases">
        <authorList>
            <person name="Li W.-J."/>
            <person name="Deng Q.-Q."/>
        </authorList>
    </citation>
    <scope>NUCLEOTIDE SEQUENCE</scope>
    <source>
        <strain evidence="2">SYSU M60031</strain>
    </source>
</reference>
<dbReference type="NCBIfam" id="NF008528">
    <property type="entry name" value="PRK11463.1-2"/>
    <property type="match status" value="1"/>
</dbReference>
<keyword evidence="1" id="KW-1133">Transmembrane helix</keyword>
<evidence type="ECO:0000313" key="2">
    <source>
        <dbReference type="EMBL" id="MCP8967431.1"/>
    </source>
</evidence>
<dbReference type="InterPro" id="IPR007313">
    <property type="entry name" value="FxsA"/>
</dbReference>
<dbReference type="PANTHER" id="PTHR35335:SF1">
    <property type="entry name" value="UPF0716 PROTEIN FXSA"/>
    <property type="match status" value="1"/>
</dbReference>
<evidence type="ECO:0000256" key="1">
    <source>
        <dbReference type="SAM" id="Phobius"/>
    </source>
</evidence>
<keyword evidence="1" id="KW-0472">Membrane</keyword>
<dbReference type="Pfam" id="PF04186">
    <property type="entry name" value="FxsA"/>
    <property type="match status" value="1"/>
</dbReference>
<protein>
    <submittedName>
        <fullName evidence="2">Membrane protein FxsA</fullName>
    </submittedName>
</protein>
<gene>
    <name evidence="2" type="primary">fxsA</name>
    <name evidence="2" type="ORF">NK662_02610</name>
</gene>
<evidence type="ECO:0000313" key="3">
    <source>
        <dbReference type="Proteomes" id="UP001156102"/>
    </source>
</evidence>
<proteinExistence type="predicted"/>